<keyword evidence="3" id="KW-0479">Metal-binding</keyword>
<reference evidence="8" key="1">
    <citation type="submission" date="2014-09" db="EMBL/GenBank/DDBJ databases">
        <authorList>
            <person name="Magalhaes I.L.F."/>
            <person name="Oliveira U."/>
            <person name="Santos F.R."/>
            <person name="Vidigal T.H.D.A."/>
            <person name="Brescovit A.D."/>
            <person name="Santos A.J."/>
        </authorList>
    </citation>
    <scope>NUCLEOTIDE SEQUENCE</scope>
    <source>
        <strain evidence="8">LMG 23848T</strain>
    </source>
</reference>
<evidence type="ECO:0000256" key="2">
    <source>
        <dbReference type="ARBA" id="ARBA00005896"/>
    </source>
</evidence>
<evidence type="ECO:0000313" key="8">
    <source>
        <dbReference type="EMBL" id="CEF53183.1"/>
    </source>
</evidence>
<dbReference type="PANTHER" id="PTHR30468">
    <property type="entry name" value="ALPHA-KETOGLUTARATE-DEPENDENT SULFONATE DIOXYGENASE"/>
    <property type="match status" value="1"/>
</dbReference>
<organism evidence="8 10">
    <name type="scientific">Acetobacter ghanensis</name>
    <dbReference type="NCBI Taxonomy" id="431306"/>
    <lineage>
        <taxon>Bacteria</taxon>
        <taxon>Pseudomonadati</taxon>
        <taxon>Pseudomonadota</taxon>
        <taxon>Alphaproteobacteria</taxon>
        <taxon>Acetobacterales</taxon>
        <taxon>Acetobacteraceae</taxon>
        <taxon>Acetobacter</taxon>
    </lineage>
</organism>
<evidence type="ECO:0000259" key="7">
    <source>
        <dbReference type="Pfam" id="PF02668"/>
    </source>
</evidence>
<dbReference type="EMBL" id="WOTE01000004">
    <property type="protein sequence ID" value="NHO39858.1"/>
    <property type="molecule type" value="Genomic_DNA"/>
</dbReference>
<sequence length="318" mass="35354">MSLGLVEKTASPTVTKLGGQIGAEIRGITLSPDLDEASVAFVYNAMLEHKVVFFRKQSLTSAQQEALGARFGTLVSHPTVSSAQGTKHIFELKARKGRAANTWHADMTFMASYPKASILRCIRPSPYGGATLWANTATAYRSLPQPLQDLADKLWAIHTNNEYDHTDLIAERDWEFIQWQANVFAARVFEAKHPVVRVHPETGEKTLLLGQFIKRLVGFNLPDSRALLGILQGHVTRPENTITWHWQAGDVAMWDNRATEHRAIADFGQEERELQRVTLVGDTPRSVDGQQSQQVVNGTPNPVLLLEQTGTWGPRAQD</sequence>
<evidence type="ECO:0000256" key="5">
    <source>
        <dbReference type="ARBA" id="ARBA00023002"/>
    </source>
</evidence>
<dbReference type="GO" id="GO:0046872">
    <property type="term" value="F:metal ion binding"/>
    <property type="evidence" value="ECO:0007669"/>
    <property type="project" value="UniProtKB-KW"/>
</dbReference>
<keyword evidence="4 8" id="KW-0223">Dioxygenase</keyword>
<evidence type="ECO:0000256" key="6">
    <source>
        <dbReference type="ARBA" id="ARBA00023004"/>
    </source>
</evidence>
<evidence type="ECO:0000313" key="11">
    <source>
        <dbReference type="Proteomes" id="UP000657200"/>
    </source>
</evidence>
<dbReference type="EMBL" id="LN609302">
    <property type="protein sequence ID" value="CEF53183.1"/>
    <property type="molecule type" value="Genomic_DNA"/>
</dbReference>
<dbReference type="PANTHER" id="PTHR30468:SF5">
    <property type="entry name" value="ALPHA-KETOGLUTARATE-DEPENDENT SULFATE ESTER DIOXYGENASE"/>
    <property type="match status" value="1"/>
</dbReference>
<dbReference type="Gene3D" id="3.60.130.10">
    <property type="entry name" value="Clavaminate synthase-like"/>
    <property type="match status" value="1"/>
</dbReference>
<reference evidence="9 11" key="3">
    <citation type="journal article" date="2020" name="Int. J. Syst. Evol. Microbiol.">
        <title>Novel acetic acid bacteria from cider fermentations: Acetobacter conturbans sp. nov. and Acetobacter fallax sp. nov.</title>
        <authorList>
            <person name="Sombolestani A.S."/>
            <person name="Cleenwerck I."/>
            <person name="Cnockaert M."/>
            <person name="Borremans W."/>
            <person name="Wieme A.D."/>
            <person name="De Vuyst L."/>
            <person name="Vandamme P."/>
        </authorList>
    </citation>
    <scope>NUCLEOTIDE SEQUENCE [LARGE SCALE GENOMIC DNA]</scope>
    <source>
        <strain evidence="9 11">LMG 23848</strain>
    </source>
</reference>
<protein>
    <submittedName>
        <fullName evidence="8">Alpha-ketoglutarate-dependent taurine dioxygenase</fullName>
        <ecNumber evidence="8">1.14.11.17</ecNumber>
    </submittedName>
    <submittedName>
        <fullName evidence="9">TauD/TfdA family dioxygenase</fullName>
    </submittedName>
</protein>
<evidence type="ECO:0000256" key="4">
    <source>
        <dbReference type="ARBA" id="ARBA00022964"/>
    </source>
</evidence>
<dbReference type="InterPro" id="IPR042098">
    <property type="entry name" value="TauD-like_sf"/>
</dbReference>
<dbReference type="SUPFAM" id="SSF51197">
    <property type="entry name" value="Clavaminate synthase-like"/>
    <property type="match status" value="1"/>
</dbReference>
<dbReference type="Proteomes" id="UP000657200">
    <property type="component" value="Unassembled WGS sequence"/>
</dbReference>
<dbReference type="InterPro" id="IPR003819">
    <property type="entry name" value="TauD/TfdA-like"/>
</dbReference>
<feature type="domain" description="TauD/TfdA-like" evidence="7">
    <location>
        <begin position="14"/>
        <end position="278"/>
    </location>
</feature>
<keyword evidence="6" id="KW-0408">Iron</keyword>
<name>A0A0U5F440_9PROT</name>
<reference evidence="10" key="2">
    <citation type="submission" date="2014-09" db="EMBL/GenBank/DDBJ databases">
        <authorList>
            <person name="Illeghems K.G."/>
        </authorList>
    </citation>
    <scope>NUCLEOTIDE SEQUENCE [LARGE SCALE GENOMIC DNA]</scope>
    <source>
        <strain evidence="10">LMG 23848T</strain>
    </source>
</reference>
<dbReference type="EC" id="1.14.11.17" evidence="8"/>
<dbReference type="GO" id="GO:0000908">
    <property type="term" value="F:taurine dioxygenase activity"/>
    <property type="evidence" value="ECO:0007669"/>
    <property type="project" value="UniProtKB-EC"/>
</dbReference>
<evidence type="ECO:0000256" key="1">
    <source>
        <dbReference type="ARBA" id="ARBA00001954"/>
    </source>
</evidence>
<proteinExistence type="inferred from homology"/>
<dbReference type="Pfam" id="PF02668">
    <property type="entry name" value="TauD"/>
    <property type="match status" value="1"/>
</dbReference>
<gene>
    <name evidence="8" type="primary">tauD</name>
    <name evidence="8" type="ORF">AGA_71</name>
    <name evidence="9" type="ORF">GOB80_09235</name>
</gene>
<dbReference type="PATRIC" id="fig|431306.5.peg.6"/>
<keyword evidence="5 8" id="KW-0560">Oxidoreductase</keyword>
<keyword evidence="11" id="KW-1185">Reference proteome</keyword>
<accession>A0A0U5F440</accession>
<comment type="similarity">
    <text evidence="2">Belongs to the TfdA dioxygenase family.</text>
</comment>
<dbReference type="OrthoDB" id="7346227at2"/>
<evidence type="ECO:0000256" key="3">
    <source>
        <dbReference type="ARBA" id="ARBA00022723"/>
    </source>
</evidence>
<dbReference type="GO" id="GO:0005737">
    <property type="term" value="C:cytoplasm"/>
    <property type="evidence" value="ECO:0007669"/>
    <property type="project" value="TreeGrafter"/>
</dbReference>
<dbReference type="RefSeq" id="WP_059022471.1">
    <property type="nucleotide sequence ID" value="NZ_JBNZCO010000003.1"/>
</dbReference>
<evidence type="ECO:0000313" key="10">
    <source>
        <dbReference type="Proteomes" id="UP000068250"/>
    </source>
</evidence>
<dbReference type="Proteomes" id="UP000068250">
    <property type="component" value="Chromosome I"/>
</dbReference>
<comment type="cofactor">
    <cofactor evidence="1">
        <name>Fe(2+)</name>
        <dbReference type="ChEBI" id="CHEBI:29033"/>
    </cofactor>
</comment>
<dbReference type="STRING" id="431306.AGA_71"/>
<evidence type="ECO:0000313" key="9">
    <source>
        <dbReference type="EMBL" id="NHO39858.1"/>
    </source>
</evidence>
<dbReference type="InterPro" id="IPR051323">
    <property type="entry name" value="AtsK-like"/>
</dbReference>
<dbReference type="AlphaFoldDB" id="A0A0U5F440"/>